<dbReference type="InterPro" id="IPR052710">
    <property type="entry name" value="CAAX_protease"/>
</dbReference>
<dbReference type="PANTHER" id="PTHR36435">
    <property type="entry name" value="SLR1288 PROTEIN"/>
    <property type="match status" value="1"/>
</dbReference>
<gene>
    <name evidence="4" type="ORF">BREU_0515</name>
</gene>
<dbReference type="GO" id="GO:0080120">
    <property type="term" value="P:CAAX-box protein maturation"/>
    <property type="evidence" value="ECO:0007669"/>
    <property type="project" value="UniProtKB-ARBA"/>
</dbReference>
<proteinExistence type="predicted"/>
<dbReference type="STRING" id="1437610.BREU_0515"/>
<feature type="domain" description="CAAX prenyl protease 2/Lysostaphin resistance protein A-like" evidence="3">
    <location>
        <begin position="251"/>
        <end position="337"/>
    </location>
</feature>
<dbReference type="eggNOG" id="COG1266">
    <property type="taxonomic scope" value="Bacteria"/>
</dbReference>
<evidence type="ECO:0000259" key="3">
    <source>
        <dbReference type="Pfam" id="PF02517"/>
    </source>
</evidence>
<feature type="compositionally biased region" description="Polar residues" evidence="1">
    <location>
        <begin position="51"/>
        <end position="73"/>
    </location>
</feature>
<reference evidence="4 5" key="1">
    <citation type="submission" date="2014-03" db="EMBL/GenBank/DDBJ databases">
        <title>Genomics of Bifidobacteria.</title>
        <authorList>
            <person name="Ventura M."/>
            <person name="Milani C."/>
            <person name="Lugli G.A."/>
        </authorList>
    </citation>
    <scope>NUCLEOTIDE SEQUENCE [LARGE SCALE GENOMIC DNA]</scope>
    <source>
        <strain evidence="4 5">DSM 23975</strain>
    </source>
</reference>
<keyword evidence="4" id="KW-0645">Protease</keyword>
<feature type="compositionally biased region" description="Low complexity" evidence="1">
    <location>
        <begin position="90"/>
        <end position="117"/>
    </location>
</feature>
<dbReference type="Proteomes" id="UP000028984">
    <property type="component" value="Unassembled WGS sequence"/>
</dbReference>
<evidence type="ECO:0000256" key="2">
    <source>
        <dbReference type="SAM" id="Phobius"/>
    </source>
</evidence>
<feature type="transmembrane region" description="Helical" evidence="2">
    <location>
        <begin position="375"/>
        <end position="397"/>
    </location>
</feature>
<dbReference type="InterPro" id="IPR003675">
    <property type="entry name" value="Rce1/LyrA-like_dom"/>
</dbReference>
<keyword evidence="2" id="KW-0812">Transmembrane</keyword>
<keyword evidence="2" id="KW-0472">Membrane</keyword>
<organism evidence="4 5">
    <name type="scientific">Bifidobacterium reuteri DSM 23975</name>
    <dbReference type="NCBI Taxonomy" id="1437610"/>
    <lineage>
        <taxon>Bacteria</taxon>
        <taxon>Bacillati</taxon>
        <taxon>Actinomycetota</taxon>
        <taxon>Actinomycetes</taxon>
        <taxon>Bifidobacteriales</taxon>
        <taxon>Bifidobacteriaceae</taxon>
        <taxon>Bifidobacterium</taxon>
    </lineage>
</organism>
<evidence type="ECO:0000313" key="5">
    <source>
        <dbReference type="Proteomes" id="UP000028984"/>
    </source>
</evidence>
<feature type="transmembrane region" description="Helical" evidence="2">
    <location>
        <begin position="245"/>
        <end position="265"/>
    </location>
</feature>
<feature type="transmembrane region" description="Helical" evidence="2">
    <location>
        <begin position="422"/>
        <end position="443"/>
    </location>
</feature>
<dbReference type="AlphaFoldDB" id="A0A087CYQ2"/>
<keyword evidence="2" id="KW-1133">Transmembrane helix</keyword>
<comment type="caution">
    <text evidence="4">The sequence shown here is derived from an EMBL/GenBank/DDBJ whole genome shotgun (WGS) entry which is preliminary data.</text>
</comment>
<feature type="region of interest" description="Disordered" evidence="1">
    <location>
        <begin position="43"/>
        <end position="117"/>
    </location>
</feature>
<accession>A0A087CYQ2</accession>
<dbReference type="EMBL" id="JGZK01000001">
    <property type="protein sequence ID" value="KFI88402.1"/>
    <property type="molecule type" value="Genomic_DNA"/>
</dbReference>
<keyword evidence="5" id="KW-1185">Reference proteome</keyword>
<evidence type="ECO:0000256" key="1">
    <source>
        <dbReference type="SAM" id="MobiDB-lite"/>
    </source>
</evidence>
<dbReference type="GO" id="GO:0004175">
    <property type="term" value="F:endopeptidase activity"/>
    <property type="evidence" value="ECO:0007669"/>
    <property type="project" value="UniProtKB-ARBA"/>
</dbReference>
<name>A0A087CYQ2_9BIFI</name>
<feature type="transmembrane region" description="Helical" evidence="2">
    <location>
        <begin position="324"/>
        <end position="346"/>
    </location>
</feature>
<dbReference type="PANTHER" id="PTHR36435:SF1">
    <property type="entry name" value="CAAX AMINO TERMINAL PROTEASE FAMILY PROTEIN"/>
    <property type="match status" value="1"/>
</dbReference>
<feature type="transmembrane region" description="Helical" evidence="2">
    <location>
        <begin position="208"/>
        <end position="233"/>
    </location>
</feature>
<sequence>MRDPPFASVPTRCRITLRDEYASGIGTVFWNMTGIHNRCCQTNDDGGMHMNETTPSAPEAPQQQDNAQPSQPVIQPDMAQPNMTQSNMTQSNPSPSNDAPQPDASSSAQQPQPMPALQQPSRDWWFVAYRRFTLIGAALAVMIALWIGGNILASGAAHQFFGGNQPTWMSLLTSSGPMYLIAIPLSMLIFTLVPAVKTRQYTLKGGEFAQLLIMCVPVMVAGNLIGQLMAAVVSQGQASDRVQQLLVGGDVWAVALFAGVFAPIFEEWIFRKEIISRLRRYGEKTAIVFSALAFALFHLNIYQFFYAFGLGLILGYVYTRTSRLWYVIVMHMSINLLGGVVGPAVIRLIDPRILNGTLSESEIARMAASGQLNGLAVVSLYYLAMLALCVAGIVLLVRWRNRWEFYTAPEELPAGLKIRTAYANPGVIVYVLLTLALTFWMLLQ</sequence>
<feature type="transmembrane region" description="Helical" evidence="2">
    <location>
        <begin position="177"/>
        <end position="196"/>
    </location>
</feature>
<dbReference type="GO" id="GO:0006508">
    <property type="term" value="P:proteolysis"/>
    <property type="evidence" value="ECO:0007669"/>
    <property type="project" value="UniProtKB-KW"/>
</dbReference>
<dbReference type="Pfam" id="PF02517">
    <property type="entry name" value="Rce1-like"/>
    <property type="match status" value="1"/>
</dbReference>
<feature type="transmembrane region" description="Helical" evidence="2">
    <location>
        <begin position="286"/>
        <end position="318"/>
    </location>
</feature>
<evidence type="ECO:0000313" key="4">
    <source>
        <dbReference type="EMBL" id="KFI88402.1"/>
    </source>
</evidence>
<protein>
    <submittedName>
        <fullName evidence="4">CAAX amino protease family protein</fullName>
    </submittedName>
</protein>
<keyword evidence="4" id="KW-0378">Hydrolase</keyword>
<feature type="transmembrane region" description="Helical" evidence="2">
    <location>
        <begin position="132"/>
        <end position="157"/>
    </location>
</feature>